<protein>
    <recommendedName>
        <fullName evidence="3">Aminopeptidase</fullName>
    </recommendedName>
</protein>
<reference evidence="1" key="1">
    <citation type="submission" date="2020-08" db="EMBL/GenBank/DDBJ databases">
        <title>Genome public.</title>
        <authorList>
            <person name="Liu C."/>
            <person name="Sun Q."/>
        </authorList>
    </citation>
    <scope>NUCLEOTIDE SEQUENCE</scope>
    <source>
        <strain evidence="1">BX22</strain>
    </source>
</reference>
<proteinExistence type="predicted"/>
<evidence type="ECO:0008006" key="3">
    <source>
        <dbReference type="Google" id="ProtNLM"/>
    </source>
</evidence>
<dbReference type="Proteomes" id="UP000637359">
    <property type="component" value="Unassembled WGS sequence"/>
</dbReference>
<organism evidence="1 2">
    <name type="scientific">Ornithinibacillus hominis</name>
    <dbReference type="NCBI Taxonomy" id="2763055"/>
    <lineage>
        <taxon>Bacteria</taxon>
        <taxon>Bacillati</taxon>
        <taxon>Bacillota</taxon>
        <taxon>Bacilli</taxon>
        <taxon>Bacillales</taxon>
        <taxon>Bacillaceae</taxon>
        <taxon>Ornithinibacillus</taxon>
    </lineage>
</organism>
<accession>A0A923L4D2</accession>
<dbReference type="EMBL" id="JACOOL010000003">
    <property type="protein sequence ID" value="MBC5636175.1"/>
    <property type="molecule type" value="Genomic_DNA"/>
</dbReference>
<comment type="caution">
    <text evidence="1">The sequence shown here is derived from an EMBL/GenBank/DDBJ whole genome shotgun (WGS) entry which is preliminary data.</text>
</comment>
<dbReference type="RefSeq" id="WP_186868893.1">
    <property type="nucleotide sequence ID" value="NZ_JACOOL010000003.1"/>
</dbReference>
<gene>
    <name evidence="1" type="ORF">H8S33_04955</name>
</gene>
<dbReference type="AlphaFoldDB" id="A0A923L4D2"/>
<evidence type="ECO:0000313" key="2">
    <source>
        <dbReference type="Proteomes" id="UP000637359"/>
    </source>
</evidence>
<name>A0A923L4D2_9BACI</name>
<sequence length="280" mass="33159">MRIVDTFDTFPSNPSIENLRAYYDTYHEIFNAYFPIHCKNKDERLHQAIVKYRTDWDSITLVHERIASLIETTVEKYKKVYQLQFPISVNLIIGAYGSNAYTHRQIIPDITFAMERLTYEEEPLQVIIAHEFGHAAHNIFSNNQEIDWKFVNWNHPYTWLLQEGAATHFSKQIVPGLDESIYFSYKNGEDDWLEFAKGNKQEIIQTFIRDMHSGTASNEIFKEWFSINGGNHFGFNRLGYYIADCMFQDYILEKGELLTLLLWKKEFFIEIVEAWLSNYK</sequence>
<keyword evidence="2" id="KW-1185">Reference proteome</keyword>
<evidence type="ECO:0000313" key="1">
    <source>
        <dbReference type="EMBL" id="MBC5636175.1"/>
    </source>
</evidence>